<dbReference type="SUPFAM" id="SSF51621">
    <property type="entry name" value="Phosphoenolpyruvate/pyruvate domain"/>
    <property type="match status" value="1"/>
</dbReference>
<evidence type="ECO:0000259" key="6">
    <source>
        <dbReference type="Pfam" id="PF03328"/>
    </source>
</evidence>
<evidence type="ECO:0000256" key="5">
    <source>
        <dbReference type="PIRSR" id="PIRSR015582-2"/>
    </source>
</evidence>
<proteinExistence type="predicted"/>
<evidence type="ECO:0000256" key="2">
    <source>
        <dbReference type="ARBA" id="ARBA00022723"/>
    </source>
</evidence>
<keyword evidence="8" id="KW-1185">Reference proteome</keyword>
<protein>
    <submittedName>
        <fullName evidence="7">Citrate lyase subunit beta / citryl-CoA lyase</fullName>
    </submittedName>
</protein>
<sequence>MEHKLLLLRSMMFVPGHNDKLIESAAKSTADALIFDLEDSVQPENNKLLARQNIVKHTKNPQFDRFQKFVRLNEIETSFFLQDVIQVTEANIDGFLLSKTNTKEDILYLDNLLTSIERERNLEKGKFSIIPILESAMSIVNINEIATASSRIIALGFGSEDYVSDIQGVRDFDTNTSIAFPRSLVPIVARAHKMEAIDAAYIKVHDLEGLARHLETGKILGYSGMWVLHPKQNDLVNEVFSPTAQEYEDSKNFLRLYAEAQKINKGVAIIEGKFVGPPLITKSKDIIARVELIEKRRQMFND</sequence>
<evidence type="ECO:0000313" key="7">
    <source>
        <dbReference type="EMBL" id="SHF57048.1"/>
    </source>
</evidence>
<dbReference type="PANTHER" id="PTHR32308:SF0">
    <property type="entry name" value="HPCH_HPAI ALDOLASE_CITRATE LYASE DOMAIN-CONTAINING PROTEIN"/>
    <property type="match status" value="1"/>
</dbReference>
<dbReference type="PIRSF" id="PIRSF015582">
    <property type="entry name" value="Cit_lyase_B"/>
    <property type="match status" value="1"/>
</dbReference>
<evidence type="ECO:0000256" key="3">
    <source>
        <dbReference type="ARBA" id="ARBA00022842"/>
    </source>
</evidence>
<comment type="cofactor">
    <cofactor evidence="1">
        <name>Mg(2+)</name>
        <dbReference type="ChEBI" id="CHEBI:18420"/>
    </cofactor>
</comment>
<dbReference type="Gene3D" id="3.20.20.60">
    <property type="entry name" value="Phosphoenolpyruvate-binding domains"/>
    <property type="match status" value="1"/>
</dbReference>
<dbReference type="InterPro" id="IPR011206">
    <property type="entry name" value="Citrate_lyase_beta/mcl1/mcl2"/>
</dbReference>
<dbReference type="STRING" id="1124188.SAMN05444377_112100"/>
<dbReference type="PANTHER" id="PTHR32308">
    <property type="entry name" value="LYASE BETA SUBUNIT, PUTATIVE (AFU_ORTHOLOGUE AFUA_4G13030)-RELATED"/>
    <property type="match status" value="1"/>
</dbReference>
<reference evidence="7 8" key="1">
    <citation type="submission" date="2016-11" db="EMBL/GenBank/DDBJ databases">
        <authorList>
            <person name="Jaros S."/>
            <person name="Januszkiewicz K."/>
            <person name="Wedrychowicz H."/>
        </authorList>
    </citation>
    <scope>NUCLEOTIDE SEQUENCE [LARGE SCALE GENOMIC DNA]</scope>
    <source>
        <strain evidence="7 8">DSM 25660</strain>
    </source>
</reference>
<keyword evidence="2 5" id="KW-0479">Metal-binding</keyword>
<dbReference type="RefSeq" id="WP_073364067.1">
    <property type="nucleotide sequence ID" value="NZ_FQVQ01000012.1"/>
</dbReference>
<keyword evidence="7" id="KW-0456">Lyase</keyword>
<dbReference type="InterPro" id="IPR005000">
    <property type="entry name" value="Aldolase/citrate-lyase_domain"/>
</dbReference>
<organism evidence="7 8">
    <name type="scientific">Flavobacterium fontis</name>
    <dbReference type="NCBI Taxonomy" id="1124188"/>
    <lineage>
        <taxon>Bacteria</taxon>
        <taxon>Pseudomonadati</taxon>
        <taxon>Bacteroidota</taxon>
        <taxon>Flavobacteriia</taxon>
        <taxon>Flavobacteriales</taxon>
        <taxon>Flavobacteriaceae</taxon>
        <taxon>Flavobacterium</taxon>
    </lineage>
</organism>
<dbReference type="InterPro" id="IPR015813">
    <property type="entry name" value="Pyrv/PenolPyrv_kinase-like_dom"/>
</dbReference>
<feature type="binding site" evidence="4">
    <location>
        <position position="134"/>
    </location>
    <ligand>
        <name>substrate</name>
    </ligand>
</feature>
<gene>
    <name evidence="7" type="ORF">SAMN05444377_112100</name>
</gene>
<feature type="domain" description="HpcH/HpaI aldolase/citrate lyase" evidence="6">
    <location>
        <begin position="9"/>
        <end position="230"/>
    </location>
</feature>
<evidence type="ECO:0000313" key="8">
    <source>
        <dbReference type="Proteomes" id="UP000184147"/>
    </source>
</evidence>
<dbReference type="Proteomes" id="UP000184147">
    <property type="component" value="Unassembled WGS sequence"/>
</dbReference>
<dbReference type="Pfam" id="PF03328">
    <property type="entry name" value="HpcH_HpaI"/>
    <property type="match status" value="1"/>
</dbReference>
<dbReference type="GO" id="GO:0006107">
    <property type="term" value="P:oxaloacetate metabolic process"/>
    <property type="evidence" value="ECO:0007669"/>
    <property type="project" value="TreeGrafter"/>
</dbReference>
<dbReference type="InterPro" id="IPR040442">
    <property type="entry name" value="Pyrv_kinase-like_dom_sf"/>
</dbReference>
<evidence type="ECO:0000256" key="1">
    <source>
        <dbReference type="ARBA" id="ARBA00001946"/>
    </source>
</evidence>
<dbReference type="EMBL" id="FQVQ01000012">
    <property type="protein sequence ID" value="SHF57048.1"/>
    <property type="molecule type" value="Genomic_DNA"/>
</dbReference>
<keyword evidence="3 5" id="KW-0460">Magnesium</keyword>
<feature type="binding site" evidence="5">
    <location>
        <position position="134"/>
    </location>
    <ligand>
        <name>Mg(2+)</name>
        <dbReference type="ChEBI" id="CHEBI:18420"/>
    </ligand>
</feature>
<dbReference type="GO" id="GO:0000287">
    <property type="term" value="F:magnesium ion binding"/>
    <property type="evidence" value="ECO:0007669"/>
    <property type="project" value="TreeGrafter"/>
</dbReference>
<feature type="binding site" evidence="4">
    <location>
        <position position="71"/>
    </location>
    <ligand>
        <name>substrate</name>
    </ligand>
</feature>
<evidence type="ECO:0000256" key="4">
    <source>
        <dbReference type="PIRSR" id="PIRSR015582-1"/>
    </source>
</evidence>
<name>A0A1M5CQT1_9FLAO</name>
<feature type="binding site" evidence="5">
    <location>
        <position position="161"/>
    </location>
    <ligand>
        <name>Mg(2+)</name>
        <dbReference type="ChEBI" id="CHEBI:18420"/>
    </ligand>
</feature>
<dbReference type="GO" id="GO:0016829">
    <property type="term" value="F:lyase activity"/>
    <property type="evidence" value="ECO:0007669"/>
    <property type="project" value="UniProtKB-KW"/>
</dbReference>
<dbReference type="AlphaFoldDB" id="A0A1M5CQT1"/>
<dbReference type="OrthoDB" id="9786940at2"/>
<accession>A0A1M5CQT1</accession>